<organism evidence="1">
    <name type="scientific">marine metagenome</name>
    <dbReference type="NCBI Taxonomy" id="408172"/>
    <lineage>
        <taxon>unclassified sequences</taxon>
        <taxon>metagenomes</taxon>
        <taxon>ecological metagenomes</taxon>
    </lineage>
</organism>
<dbReference type="EMBL" id="UINC01187662">
    <property type="protein sequence ID" value="SVE00502.1"/>
    <property type="molecule type" value="Genomic_DNA"/>
</dbReference>
<sequence length="254" mass="28463">FWENEFNRKVEKAKRAEKEEQADKSLADVHEEILEGESKKWKGLAKYHQEIIDAYSNLLDPVIRERYIRSVTSKMETHATNLINKLGAFKRAAGMIPQLTSGMGAVVVGKIDESSPAGVRKMNYKVQTMPLTEADAKAQAKKNGVEYKEGTSFEARKSNGQYVTLISNKEHTFENFTIGKSGGLIATLESEAKYGKLIMGAVRGYKKTSMAQKAAKQKINIKAKEEVYNKLVELRGKLSRVVKAVSDTDREKIK</sequence>
<accession>A0A382ZYD7</accession>
<name>A0A382ZYD7_9ZZZZ</name>
<dbReference type="AlphaFoldDB" id="A0A382ZYD7"/>
<feature type="non-terminal residue" evidence="1">
    <location>
        <position position="1"/>
    </location>
</feature>
<evidence type="ECO:0000313" key="1">
    <source>
        <dbReference type="EMBL" id="SVE00502.1"/>
    </source>
</evidence>
<reference evidence="1" key="1">
    <citation type="submission" date="2018-05" db="EMBL/GenBank/DDBJ databases">
        <authorList>
            <person name="Lanie J.A."/>
            <person name="Ng W.-L."/>
            <person name="Kazmierczak K.M."/>
            <person name="Andrzejewski T.M."/>
            <person name="Davidsen T.M."/>
            <person name="Wayne K.J."/>
            <person name="Tettelin H."/>
            <person name="Glass J.I."/>
            <person name="Rusch D."/>
            <person name="Podicherti R."/>
            <person name="Tsui H.-C.T."/>
            <person name="Winkler M.E."/>
        </authorList>
    </citation>
    <scope>NUCLEOTIDE SEQUENCE</scope>
</reference>
<gene>
    <name evidence="1" type="ORF">METZ01_LOCUS453356</name>
</gene>
<proteinExistence type="predicted"/>
<feature type="non-terminal residue" evidence="1">
    <location>
        <position position="254"/>
    </location>
</feature>
<protein>
    <submittedName>
        <fullName evidence="1">Uncharacterized protein</fullName>
    </submittedName>
</protein>